<comment type="caution">
    <text evidence="3">The sequence shown here is derived from an EMBL/GenBank/DDBJ whole genome shotgun (WGS) entry which is preliminary data.</text>
</comment>
<evidence type="ECO:0000256" key="1">
    <source>
        <dbReference type="ARBA" id="ARBA00022801"/>
    </source>
</evidence>
<feature type="domain" description="Amidohydrolase-related" evidence="2">
    <location>
        <begin position="67"/>
        <end position="447"/>
    </location>
</feature>
<dbReference type="SUPFAM" id="SSF51556">
    <property type="entry name" value="Metallo-dependent hydrolases"/>
    <property type="match status" value="1"/>
</dbReference>
<reference evidence="4" key="1">
    <citation type="journal article" date="2019" name="Int. J. Syst. Evol. Microbiol.">
        <title>The Global Catalogue of Microorganisms (GCM) 10K type strain sequencing project: providing services to taxonomists for standard genome sequencing and annotation.</title>
        <authorList>
            <consortium name="The Broad Institute Genomics Platform"/>
            <consortium name="The Broad Institute Genome Sequencing Center for Infectious Disease"/>
            <person name="Wu L."/>
            <person name="Ma J."/>
        </authorList>
    </citation>
    <scope>NUCLEOTIDE SEQUENCE [LARGE SCALE GENOMIC DNA]</scope>
    <source>
        <strain evidence="4">JCM 14545</strain>
    </source>
</reference>
<organism evidence="3 4">
    <name type="scientific">Amycolatopsis minnesotensis</name>
    <dbReference type="NCBI Taxonomy" id="337894"/>
    <lineage>
        <taxon>Bacteria</taxon>
        <taxon>Bacillati</taxon>
        <taxon>Actinomycetota</taxon>
        <taxon>Actinomycetes</taxon>
        <taxon>Pseudonocardiales</taxon>
        <taxon>Pseudonocardiaceae</taxon>
        <taxon>Amycolatopsis</taxon>
    </lineage>
</organism>
<dbReference type="Proteomes" id="UP001501116">
    <property type="component" value="Unassembled WGS sequence"/>
</dbReference>
<dbReference type="Pfam" id="PF01979">
    <property type="entry name" value="Amidohydro_1"/>
    <property type="match status" value="1"/>
</dbReference>
<dbReference type="InterPro" id="IPR032466">
    <property type="entry name" value="Metal_Hydrolase"/>
</dbReference>
<dbReference type="PANTHER" id="PTHR43794:SF11">
    <property type="entry name" value="AMIDOHYDROLASE-RELATED DOMAIN-CONTAINING PROTEIN"/>
    <property type="match status" value="1"/>
</dbReference>
<dbReference type="SUPFAM" id="SSF51338">
    <property type="entry name" value="Composite domain of metallo-dependent hydrolases"/>
    <property type="match status" value="1"/>
</dbReference>
<evidence type="ECO:0000313" key="3">
    <source>
        <dbReference type="EMBL" id="GAA1958967.1"/>
    </source>
</evidence>
<dbReference type="Gene3D" id="2.30.40.10">
    <property type="entry name" value="Urease, subunit C, domain 1"/>
    <property type="match status" value="1"/>
</dbReference>
<name>A0ABP5C9F1_9PSEU</name>
<dbReference type="InterPro" id="IPR011059">
    <property type="entry name" value="Metal-dep_hydrolase_composite"/>
</dbReference>
<accession>A0ABP5C9F1</accession>
<dbReference type="InterPro" id="IPR006680">
    <property type="entry name" value="Amidohydro-rel"/>
</dbReference>
<dbReference type="Gene3D" id="3.20.20.140">
    <property type="entry name" value="Metal-dependent hydrolases"/>
    <property type="match status" value="1"/>
</dbReference>
<evidence type="ECO:0000313" key="4">
    <source>
        <dbReference type="Proteomes" id="UP001501116"/>
    </source>
</evidence>
<gene>
    <name evidence="3" type="ORF">GCM10009754_31710</name>
</gene>
<dbReference type="InterPro" id="IPR050287">
    <property type="entry name" value="MTA/SAH_deaminase"/>
</dbReference>
<dbReference type="EMBL" id="BAAANN010000011">
    <property type="protein sequence ID" value="GAA1958967.1"/>
    <property type="molecule type" value="Genomic_DNA"/>
</dbReference>
<dbReference type="PANTHER" id="PTHR43794">
    <property type="entry name" value="AMINOHYDROLASE SSNA-RELATED"/>
    <property type="match status" value="1"/>
</dbReference>
<sequence length="501" mass="53154">MPVLLIQDGCVHTADARERVVPRGCVLVVDDRIAAVGTAAEVGTAVAALPPDRAAELTVLDASRTAVLPGFVNAHWHETFALRLTGENGLRARSDRADTGGMLSHGGHPHDVSAAFDASADLAGLLTPGEAEAVARYSMWTQLRCGVTTLGDTGSVNRPEALAAAARALGTRCAVSLWTGDAVCEPGSPVPLRTRDTDAVLARTEEIVRMAAADTTGLVRARPSAVYVTNLTDELGAGLAALTERHDLPFVTHVAALRAEAEVMRHHFGRTGLRRLADLGLLTERLMAVHCGFLDDAERELLLASGASITVSPAKYGCTGETVLTETTAITDLRRAGVAVSVSTDGSPLPHPGMVEAMRAAWHGFAERTGDPAEVRPSDALAMATRIPAHGLRWHGIGSIEPGNLADLVLVRTDDWRYLLQPRPLESLLMLGGSPDVDTVLVGGKVVLRDGRATNVDEEAVRSDYLDALESFSSRCLAVDTGPLLRQARRRPAPRRDRRAG</sequence>
<proteinExistence type="predicted"/>
<protein>
    <submittedName>
        <fullName evidence="3">Amidohydrolase family protein</fullName>
    </submittedName>
</protein>
<keyword evidence="1" id="KW-0378">Hydrolase</keyword>
<evidence type="ECO:0000259" key="2">
    <source>
        <dbReference type="Pfam" id="PF01979"/>
    </source>
</evidence>
<keyword evidence="4" id="KW-1185">Reference proteome</keyword>